<organism evidence="2 3">
    <name type="scientific">Paxillus rubicundulus Ve08.2h10</name>
    <dbReference type="NCBI Taxonomy" id="930991"/>
    <lineage>
        <taxon>Eukaryota</taxon>
        <taxon>Fungi</taxon>
        <taxon>Dikarya</taxon>
        <taxon>Basidiomycota</taxon>
        <taxon>Agaricomycotina</taxon>
        <taxon>Agaricomycetes</taxon>
        <taxon>Agaricomycetidae</taxon>
        <taxon>Boletales</taxon>
        <taxon>Paxilineae</taxon>
        <taxon>Paxillaceae</taxon>
        <taxon>Paxillus</taxon>
    </lineage>
</organism>
<evidence type="ECO:0000256" key="1">
    <source>
        <dbReference type="SAM" id="MobiDB-lite"/>
    </source>
</evidence>
<reference evidence="3" key="2">
    <citation type="submission" date="2015-01" db="EMBL/GenBank/DDBJ databases">
        <title>Evolutionary Origins and Diversification of the Mycorrhizal Mutualists.</title>
        <authorList>
            <consortium name="DOE Joint Genome Institute"/>
            <consortium name="Mycorrhizal Genomics Consortium"/>
            <person name="Kohler A."/>
            <person name="Kuo A."/>
            <person name="Nagy L.G."/>
            <person name="Floudas D."/>
            <person name="Copeland A."/>
            <person name="Barry K.W."/>
            <person name="Cichocki N."/>
            <person name="Veneault-Fourrey C."/>
            <person name="LaButti K."/>
            <person name="Lindquist E.A."/>
            <person name="Lipzen A."/>
            <person name="Lundell T."/>
            <person name="Morin E."/>
            <person name="Murat C."/>
            <person name="Riley R."/>
            <person name="Ohm R."/>
            <person name="Sun H."/>
            <person name="Tunlid A."/>
            <person name="Henrissat B."/>
            <person name="Grigoriev I.V."/>
            <person name="Hibbett D.S."/>
            <person name="Martin F."/>
        </authorList>
    </citation>
    <scope>NUCLEOTIDE SEQUENCE [LARGE SCALE GENOMIC DNA]</scope>
    <source>
        <strain evidence="3">Ve08.2h10</strain>
    </source>
</reference>
<feature type="region of interest" description="Disordered" evidence="1">
    <location>
        <begin position="62"/>
        <end position="84"/>
    </location>
</feature>
<dbReference type="EMBL" id="KN824933">
    <property type="protein sequence ID" value="KIK97497.1"/>
    <property type="molecule type" value="Genomic_DNA"/>
</dbReference>
<evidence type="ECO:0000313" key="3">
    <source>
        <dbReference type="Proteomes" id="UP000054538"/>
    </source>
</evidence>
<keyword evidence="3" id="KW-1185">Reference proteome</keyword>
<accession>A0A0D0DH88</accession>
<sequence>MEGLVTGRDIAGKSINRTRFAVRDEDKIEDAVAPFDKHRTRFRFLLDTEIWNDLKNKKQLQGVFERQRDAREGPPSHGDQGRRG</sequence>
<feature type="compositionally biased region" description="Basic and acidic residues" evidence="1">
    <location>
        <begin position="65"/>
        <end position="84"/>
    </location>
</feature>
<dbReference type="HOGENOM" id="CLU_2528119_0_0_1"/>
<dbReference type="Proteomes" id="UP000054538">
    <property type="component" value="Unassembled WGS sequence"/>
</dbReference>
<dbReference type="InParanoid" id="A0A0D0DH88"/>
<protein>
    <submittedName>
        <fullName evidence="2">Uncharacterized protein</fullName>
    </submittedName>
</protein>
<proteinExistence type="predicted"/>
<evidence type="ECO:0000313" key="2">
    <source>
        <dbReference type="EMBL" id="KIK97497.1"/>
    </source>
</evidence>
<gene>
    <name evidence="2" type="ORF">PAXRUDRAFT_220616</name>
</gene>
<reference evidence="2 3" key="1">
    <citation type="submission" date="2014-04" db="EMBL/GenBank/DDBJ databases">
        <authorList>
            <consortium name="DOE Joint Genome Institute"/>
            <person name="Kuo A."/>
            <person name="Kohler A."/>
            <person name="Jargeat P."/>
            <person name="Nagy L.G."/>
            <person name="Floudas D."/>
            <person name="Copeland A."/>
            <person name="Barry K.W."/>
            <person name="Cichocki N."/>
            <person name="Veneault-Fourrey C."/>
            <person name="LaButti K."/>
            <person name="Lindquist E.A."/>
            <person name="Lipzen A."/>
            <person name="Lundell T."/>
            <person name="Morin E."/>
            <person name="Murat C."/>
            <person name="Sun H."/>
            <person name="Tunlid A."/>
            <person name="Henrissat B."/>
            <person name="Grigoriev I.V."/>
            <person name="Hibbett D.S."/>
            <person name="Martin F."/>
            <person name="Nordberg H.P."/>
            <person name="Cantor M.N."/>
            <person name="Hua S.X."/>
        </authorList>
    </citation>
    <scope>NUCLEOTIDE SEQUENCE [LARGE SCALE GENOMIC DNA]</scope>
    <source>
        <strain evidence="2 3">Ve08.2h10</strain>
    </source>
</reference>
<dbReference type="AlphaFoldDB" id="A0A0D0DH88"/>
<name>A0A0D0DH88_9AGAM</name>